<protein>
    <submittedName>
        <fullName evidence="2">Uncharacterized protein</fullName>
    </submittedName>
</protein>
<gene>
    <name evidence="2" type="ORF">CUN49_17330</name>
</gene>
<evidence type="ECO:0000256" key="1">
    <source>
        <dbReference type="SAM" id="MobiDB-lite"/>
    </source>
</evidence>
<dbReference type="AlphaFoldDB" id="A0A2M8P8U5"/>
<feature type="non-terminal residue" evidence="2">
    <location>
        <position position="130"/>
    </location>
</feature>
<dbReference type="Proteomes" id="UP000229681">
    <property type="component" value="Unassembled WGS sequence"/>
</dbReference>
<comment type="caution">
    <text evidence="2">The sequence shown here is derived from an EMBL/GenBank/DDBJ whole genome shotgun (WGS) entry which is preliminary data.</text>
</comment>
<proteinExistence type="predicted"/>
<evidence type="ECO:0000313" key="3">
    <source>
        <dbReference type="Proteomes" id="UP000229681"/>
    </source>
</evidence>
<dbReference type="EMBL" id="PGTM01000678">
    <property type="protein sequence ID" value="PJF33947.1"/>
    <property type="molecule type" value="Genomic_DNA"/>
</dbReference>
<accession>A0A2M8P8U5</accession>
<evidence type="ECO:0000313" key="2">
    <source>
        <dbReference type="EMBL" id="PJF33947.1"/>
    </source>
</evidence>
<feature type="region of interest" description="Disordered" evidence="1">
    <location>
        <begin position="99"/>
        <end position="120"/>
    </location>
</feature>
<reference evidence="2 3" key="1">
    <citation type="submission" date="2017-11" db="EMBL/GenBank/DDBJ databases">
        <title>Evolution of Phototrophy in the Chloroflexi Phylum Driven by Horizontal Gene Transfer.</title>
        <authorList>
            <person name="Ward L.M."/>
            <person name="Hemp J."/>
            <person name="Shih P.M."/>
            <person name="Mcglynn S.E."/>
            <person name="Fischer W."/>
        </authorList>
    </citation>
    <scope>NUCLEOTIDE SEQUENCE [LARGE SCALE GENOMIC DNA]</scope>
    <source>
        <strain evidence="2">JP3_13</strain>
    </source>
</reference>
<organism evidence="2 3">
    <name type="scientific">Candidatus Thermofonsia Clade 1 bacterium</name>
    <dbReference type="NCBI Taxonomy" id="2364210"/>
    <lineage>
        <taxon>Bacteria</taxon>
        <taxon>Bacillati</taxon>
        <taxon>Chloroflexota</taxon>
        <taxon>Candidatus Thermofontia</taxon>
        <taxon>Candidatus Thermofonsia Clade 1</taxon>
    </lineage>
</organism>
<sequence length="130" mass="14978">PPYYDNVGFGDLSDFFYVWLRHNLRAVYPELFRAMLAPKGEELIAAPYRHQKDKGAAKAFFEKGMRQFFENARRYSHPDYPMTVFYAYRQQASVEIDDEALEDEAEAPLARPNGDARASSGWETMLSGLI</sequence>
<name>A0A2M8P8U5_9CHLR</name>
<feature type="non-terminal residue" evidence="2">
    <location>
        <position position="1"/>
    </location>
</feature>